<evidence type="ECO:0000313" key="23">
    <source>
        <dbReference type="EMBL" id="TRZ16574.1"/>
    </source>
</evidence>
<dbReference type="Proteomes" id="UP000796761">
    <property type="component" value="Unassembled WGS sequence"/>
</dbReference>
<evidence type="ECO:0000256" key="3">
    <source>
        <dbReference type="ARBA" id="ARBA00004858"/>
    </source>
</evidence>
<keyword evidence="24" id="KW-1185">Reference proteome</keyword>
<dbReference type="InterPro" id="IPR015421">
    <property type="entry name" value="PyrdxlP-dep_Trfase_major"/>
</dbReference>
<reference evidence="23" key="1">
    <citation type="submission" date="2019-04" db="EMBL/GenBank/DDBJ databases">
        <title>Genome assembly of Zosterops borbonicus 15179.</title>
        <authorList>
            <person name="Leroy T."/>
            <person name="Anselmetti Y."/>
            <person name="Tilak M.-K."/>
            <person name="Nabholz B."/>
        </authorList>
    </citation>
    <scope>NUCLEOTIDE SEQUENCE</scope>
    <source>
        <strain evidence="23">HGM_15179</strain>
        <tissue evidence="23">Muscle</tissue>
    </source>
</reference>
<comment type="similarity">
    <text evidence="5">Belongs to the group II decarboxylase family.</text>
</comment>
<dbReference type="Pfam" id="PF00282">
    <property type="entry name" value="Pyridoxal_deC"/>
    <property type="match status" value="1"/>
</dbReference>
<dbReference type="GO" id="GO:0001694">
    <property type="term" value="P:histamine biosynthetic process"/>
    <property type="evidence" value="ECO:0007669"/>
    <property type="project" value="TreeGrafter"/>
</dbReference>
<dbReference type="GO" id="GO:0030170">
    <property type="term" value="F:pyridoxal phosphate binding"/>
    <property type="evidence" value="ECO:0007669"/>
    <property type="project" value="InterPro"/>
</dbReference>
<evidence type="ECO:0000256" key="8">
    <source>
        <dbReference type="ARBA" id="ARBA00012351"/>
    </source>
</evidence>
<evidence type="ECO:0000313" key="24">
    <source>
        <dbReference type="Proteomes" id="UP000796761"/>
    </source>
</evidence>
<sequence length="905" mass="102760">MEPEEYRQRGKEMVDYIYHYLSNVRERRVTPDVQPGYMRAQLPDSAPMDPDSWDNIFGDIEKIIMPGVVHWQSPHMHAYFPALTSWPSLLGDMLADAINCLGFTWASSPACTELEMNVMDWLAKMLGLPDKFLHHHPDSVGGGVLQSTVSESTLVALLAARKNKILEMKVSEPDTDESSLNSRLIAYASNQAHSSVEKAGLISLVKIKFLPVDENFSLRGETLKKAIAEDRKKGLVPVFVCATLGTTGVCAFDNLSELGPVCDAEGLWLHIDAAYAGTAFVCPEFRLFLDGIEYADSFTFNPSKWMMVHFDCTGFWVKDKYKLHQTFSVNPVYLRHANSGAAIDFMHWQIPLSRRFRSLKLWFVLRSFGVKKLQAHVRQGTETAKFFESLVRSDPLFEIPAKRHLGLVVFRLKGPNWLTEKLLKELSSSGRLFLIPATIHDKFIIRFTVTSQFTTREDILQDWSIIQHTAAQIISQSYGSHYINSGDGAGIPTAIVQPTSDAISNVPQLYLDGGKYKTPSRKTVVQPKKLSAYNMKPSVLLTVVKKMPISTLLVVVMDSFQLVAAEEEPGSFRGKEIQANTYEKYWGFYQKFGGQSFPKDHVKKAIAEIEEMCNILKGEGVTVKRPDPIDWSLKYKTPDFESTGMYAAMPRDILLVVGNEIIEAPMAWRARFFEYRAYRRLIKDYFNSGAKWTTAPKPTMADELYDQNYPIHSVEDRHKLAAQGKFVTTEFEPCFDAADFIRAGRDIFVQRSQVTNYMGIEWMRRHLAPDYRVHIISFKDPNPMHIDATFNIIGPGLVLSNPDRPCHQIELFKKAGWTVIQPPVPLIPDDHPLWMSSKWLSMNVLMLDEKRVMVDANETSIQKMFEKLGISTIKVNIRHANSLGGGFHCWTCDIRRRGTLQSYFD</sequence>
<keyword evidence="15" id="KW-0809">Transit peptide</keyword>
<evidence type="ECO:0000256" key="22">
    <source>
        <dbReference type="PIRSR" id="PIRSR602129-50"/>
    </source>
</evidence>
<dbReference type="PROSITE" id="PS00392">
    <property type="entry name" value="DDC_GAD_HDC_YDC"/>
    <property type="match status" value="1"/>
</dbReference>
<dbReference type="FunFam" id="3.90.1150.10:FF:000018">
    <property type="entry name" value="Histidine decarboxylase"/>
    <property type="match status" value="1"/>
</dbReference>
<dbReference type="InterPro" id="IPR002129">
    <property type="entry name" value="PyrdxlP-dep_de-COase"/>
</dbReference>
<dbReference type="PRINTS" id="PR00800">
    <property type="entry name" value="YHDCRBOXLASE"/>
</dbReference>
<name>A0A8K1GD90_9PASS</name>
<dbReference type="GO" id="GO:0042423">
    <property type="term" value="P:catecholamine biosynthetic process"/>
    <property type="evidence" value="ECO:0007669"/>
    <property type="project" value="UniProtKB-KW"/>
</dbReference>
<dbReference type="SUPFAM" id="SSF55909">
    <property type="entry name" value="Pentein"/>
    <property type="match status" value="1"/>
</dbReference>
<evidence type="ECO:0000256" key="2">
    <source>
        <dbReference type="ARBA" id="ARBA00004273"/>
    </source>
</evidence>
<evidence type="ECO:0000256" key="5">
    <source>
        <dbReference type="ARBA" id="ARBA00009533"/>
    </source>
</evidence>
<keyword evidence="16" id="KW-0496">Mitochondrion</keyword>
<feature type="modified residue" description="N6-(pyridoxal phosphate)lysine" evidence="22">
    <location>
        <position position="304"/>
    </location>
</feature>
<dbReference type="FunFam" id="3.75.10.10:FF:000005">
    <property type="entry name" value="Glycine amidinotransferase, mitochondrial"/>
    <property type="match status" value="1"/>
</dbReference>
<evidence type="ECO:0000256" key="19">
    <source>
        <dbReference type="ARBA" id="ARBA00031403"/>
    </source>
</evidence>
<dbReference type="OrthoDB" id="639767at2759"/>
<evidence type="ECO:0000256" key="13">
    <source>
        <dbReference type="ARBA" id="ARBA00022793"/>
    </source>
</evidence>
<keyword evidence="10" id="KW-0127">Catecholamine biosynthesis</keyword>
<evidence type="ECO:0000256" key="18">
    <source>
        <dbReference type="ARBA" id="ARBA00023239"/>
    </source>
</evidence>
<dbReference type="InterPro" id="IPR021115">
    <property type="entry name" value="Pyridoxal-P_BS"/>
</dbReference>
<dbReference type="AlphaFoldDB" id="A0A8K1GD90"/>
<evidence type="ECO:0000256" key="4">
    <source>
        <dbReference type="ARBA" id="ARBA00006943"/>
    </source>
</evidence>
<evidence type="ECO:0000256" key="14">
    <source>
        <dbReference type="ARBA" id="ARBA00022898"/>
    </source>
</evidence>
<evidence type="ECO:0000256" key="11">
    <source>
        <dbReference type="ARBA" id="ARBA00022679"/>
    </source>
</evidence>
<dbReference type="GO" id="GO:0005743">
    <property type="term" value="C:mitochondrial inner membrane"/>
    <property type="evidence" value="ECO:0007669"/>
    <property type="project" value="UniProtKB-SubCell"/>
</dbReference>
<dbReference type="FunFam" id="3.40.640.10:FF:000025">
    <property type="entry name" value="Histidine decarboxylase"/>
    <property type="match status" value="1"/>
</dbReference>
<evidence type="ECO:0000256" key="17">
    <source>
        <dbReference type="ARBA" id="ARBA00023136"/>
    </source>
</evidence>
<dbReference type="GO" id="GO:0006548">
    <property type="term" value="P:L-histidine catabolic process"/>
    <property type="evidence" value="ECO:0007669"/>
    <property type="project" value="TreeGrafter"/>
</dbReference>
<keyword evidence="13" id="KW-0210">Decarboxylase</keyword>
<accession>A0A8K1GD90</accession>
<evidence type="ECO:0000256" key="15">
    <source>
        <dbReference type="ARBA" id="ARBA00022946"/>
    </source>
</evidence>
<keyword evidence="11" id="KW-0808">Transferase</keyword>
<dbReference type="GO" id="GO:0004398">
    <property type="term" value="F:histidine decarboxylase activity"/>
    <property type="evidence" value="ECO:0007669"/>
    <property type="project" value="UniProtKB-EC"/>
</dbReference>
<evidence type="ECO:0000256" key="16">
    <source>
        <dbReference type="ARBA" id="ARBA00023128"/>
    </source>
</evidence>
<evidence type="ECO:0000256" key="20">
    <source>
        <dbReference type="ARBA" id="ARBA00033346"/>
    </source>
</evidence>
<dbReference type="InterPro" id="IPR010977">
    <property type="entry name" value="Aromatic_deC"/>
</dbReference>
<comment type="subunit">
    <text evidence="6">Homodimer.</text>
</comment>
<dbReference type="InterPro" id="IPR015424">
    <property type="entry name" value="PyrdxlP-dep_Trfase"/>
</dbReference>
<dbReference type="EC" id="2.1.4.1" evidence="8"/>
<comment type="subcellular location">
    <subcellularLocation>
        <location evidence="2">Mitochondrion inner membrane</location>
    </subcellularLocation>
</comment>
<dbReference type="InterPro" id="IPR015422">
    <property type="entry name" value="PyrdxlP-dep_Trfase_small"/>
</dbReference>
<dbReference type="EC" id="4.1.1.22" evidence="7"/>
<dbReference type="GO" id="GO:0015068">
    <property type="term" value="F:glycine amidinotransferase activity"/>
    <property type="evidence" value="ECO:0007669"/>
    <property type="project" value="UniProtKB-EC"/>
</dbReference>
<dbReference type="Gene3D" id="3.75.10.10">
    <property type="entry name" value="L-arginine/glycine Amidinotransferase, Chain A"/>
    <property type="match status" value="1"/>
</dbReference>
<keyword evidence="17" id="KW-0472">Membrane</keyword>
<evidence type="ECO:0000256" key="6">
    <source>
        <dbReference type="ARBA" id="ARBA00011738"/>
    </source>
</evidence>
<evidence type="ECO:0000256" key="1">
    <source>
        <dbReference type="ARBA" id="ARBA00001933"/>
    </source>
</evidence>
<dbReference type="SUPFAM" id="SSF53383">
    <property type="entry name" value="PLP-dependent transferases"/>
    <property type="match status" value="1"/>
</dbReference>
<proteinExistence type="inferred from homology"/>
<dbReference type="PANTHER" id="PTHR11999">
    <property type="entry name" value="GROUP II PYRIDOXAL-5-PHOSPHATE DECARBOXYLASE"/>
    <property type="match status" value="1"/>
</dbReference>
<comment type="caution">
    <text evidence="23">The sequence shown here is derived from an EMBL/GenBank/DDBJ whole genome shotgun (WGS) entry which is preliminary data.</text>
</comment>
<keyword evidence="18" id="KW-0456">Lyase</keyword>
<evidence type="ECO:0000256" key="12">
    <source>
        <dbReference type="ARBA" id="ARBA00022792"/>
    </source>
</evidence>
<dbReference type="FunFam" id="1.20.1340.10:FF:000001">
    <property type="entry name" value="Histidine decarboxylase"/>
    <property type="match status" value="1"/>
</dbReference>
<dbReference type="Gene3D" id="1.20.1340.10">
    <property type="entry name" value="dopa decarboxylase, N-terminal domain"/>
    <property type="match status" value="1"/>
</dbReference>
<evidence type="ECO:0000256" key="7">
    <source>
        <dbReference type="ARBA" id="ARBA00012320"/>
    </source>
</evidence>
<comment type="pathway">
    <text evidence="3">Amine and polyamine biosynthesis; creatine biosynthesis; creatine from L-arginine and glycine: step 1/2.</text>
</comment>
<dbReference type="EMBL" id="SWJQ01000308">
    <property type="protein sequence ID" value="TRZ16574.1"/>
    <property type="molecule type" value="Genomic_DNA"/>
</dbReference>
<dbReference type="PANTHER" id="PTHR11999:SF68">
    <property type="entry name" value="HISTIDINE DECARBOXYLASE"/>
    <property type="match status" value="1"/>
</dbReference>
<evidence type="ECO:0000256" key="21">
    <source>
        <dbReference type="ARBA" id="ARBA00039946"/>
    </source>
</evidence>
<comment type="cofactor">
    <cofactor evidence="1 22">
        <name>pyridoxal 5'-phosphate</name>
        <dbReference type="ChEBI" id="CHEBI:597326"/>
    </cofactor>
</comment>
<organism evidence="23 24">
    <name type="scientific">Zosterops borbonicus</name>
    <dbReference type="NCBI Taxonomy" id="364589"/>
    <lineage>
        <taxon>Eukaryota</taxon>
        <taxon>Metazoa</taxon>
        <taxon>Chordata</taxon>
        <taxon>Craniata</taxon>
        <taxon>Vertebrata</taxon>
        <taxon>Euteleostomi</taxon>
        <taxon>Archelosauria</taxon>
        <taxon>Archosauria</taxon>
        <taxon>Dinosauria</taxon>
        <taxon>Saurischia</taxon>
        <taxon>Theropoda</taxon>
        <taxon>Coelurosauria</taxon>
        <taxon>Aves</taxon>
        <taxon>Neognathae</taxon>
        <taxon>Neoaves</taxon>
        <taxon>Telluraves</taxon>
        <taxon>Australaves</taxon>
        <taxon>Passeriformes</taxon>
        <taxon>Sylvioidea</taxon>
        <taxon>Zosteropidae</taxon>
        <taxon>Zosterops</taxon>
    </lineage>
</organism>
<evidence type="ECO:0000256" key="9">
    <source>
        <dbReference type="ARBA" id="ARBA00016069"/>
    </source>
</evidence>
<keyword evidence="14 22" id="KW-0663">Pyridoxal phosphate</keyword>
<dbReference type="CDD" id="cd06450">
    <property type="entry name" value="DOPA_deC_like"/>
    <property type="match status" value="1"/>
</dbReference>
<gene>
    <name evidence="23" type="ORF">HGM15179_010526</name>
</gene>
<comment type="similarity">
    <text evidence="4">Belongs to the amidinotransferase family.</text>
</comment>
<dbReference type="CDD" id="cd21136">
    <property type="entry name" value="amidinotransferase_AGAT-like"/>
    <property type="match status" value="1"/>
</dbReference>
<evidence type="ECO:0000256" key="10">
    <source>
        <dbReference type="ARBA" id="ARBA00022584"/>
    </source>
</evidence>
<dbReference type="Gene3D" id="3.40.640.10">
    <property type="entry name" value="Type I PLP-dependent aspartate aminotransferase-like (Major domain)"/>
    <property type="match status" value="1"/>
</dbReference>
<dbReference type="Gene3D" id="3.90.1150.10">
    <property type="entry name" value="Aspartate Aminotransferase, domain 1"/>
    <property type="match status" value="1"/>
</dbReference>
<protein>
    <recommendedName>
        <fullName evidence="9">Glycine amidinotransferase, mitochondrial</fullName>
        <ecNumber evidence="8">2.1.4.1</ecNumber>
        <ecNumber evidence="7">4.1.1.22</ecNumber>
    </recommendedName>
    <alternativeName>
        <fullName evidence="21">Histidine decarboxylase</fullName>
    </alternativeName>
    <alternativeName>
        <fullName evidence="19">L-arginine:glycine amidinotransferase</fullName>
    </alternativeName>
    <alternativeName>
        <fullName evidence="20">Transamidinase</fullName>
    </alternativeName>
</protein>
<keyword evidence="12" id="KW-0999">Mitochondrion inner membrane</keyword>